<name>A0ABT8IMD6_9BACL</name>
<keyword evidence="1" id="KW-0472">Membrane</keyword>
<dbReference type="Gene3D" id="6.10.250.2540">
    <property type="match status" value="1"/>
</dbReference>
<evidence type="ECO:0008006" key="4">
    <source>
        <dbReference type="Google" id="ProtNLM"/>
    </source>
</evidence>
<keyword evidence="1" id="KW-0812">Transmembrane</keyword>
<feature type="transmembrane region" description="Helical" evidence="1">
    <location>
        <begin position="38"/>
        <end position="60"/>
    </location>
</feature>
<protein>
    <recommendedName>
        <fullName evidence="4">V-SNARE coiled-coil homology domain-containing protein</fullName>
    </recommendedName>
</protein>
<sequence>MDKMEERFDQIDKRFDKVIERLNRIEKQRVEIKRVKRWIWIAIIIFLIPIVFGILNSIFVPVSPSH</sequence>
<gene>
    <name evidence="2" type="ORF">NWF35_07270</name>
</gene>
<keyword evidence="3" id="KW-1185">Reference proteome</keyword>
<evidence type="ECO:0000313" key="3">
    <source>
        <dbReference type="Proteomes" id="UP001174196"/>
    </source>
</evidence>
<evidence type="ECO:0000256" key="1">
    <source>
        <dbReference type="SAM" id="Phobius"/>
    </source>
</evidence>
<evidence type="ECO:0000313" key="2">
    <source>
        <dbReference type="EMBL" id="MDN4593701.1"/>
    </source>
</evidence>
<proteinExistence type="predicted"/>
<dbReference type="Proteomes" id="UP001174196">
    <property type="component" value="Unassembled WGS sequence"/>
</dbReference>
<dbReference type="RefSeq" id="WP_301238392.1">
    <property type="nucleotide sequence ID" value="NZ_JANRHH010000031.1"/>
</dbReference>
<accession>A0ABT8IMD6</accession>
<comment type="caution">
    <text evidence="2">The sequence shown here is derived from an EMBL/GenBank/DDBJ whole genome shotgun (WGS) entry which is preliminary data.</text>
</comment>
<reference evidence="2" key="1">
    <citation type="submission" date="2022-08" db="EMBL/GenBank/DDBJ databases">
        <title>Polycladomyces zharkentsis sp. nov., a novel thermophilic CMC and starch-degrading bacterium isolated from a geothermal spring in Kazakhstan.</title>
        <authorList>
            <person name="Mashzhan A."/>
            <person name="Kistaubaeva A."/>
            <person name="Javier-Lopez R."/>
            <person name="Birkeland N.-K."/>
        </authorList>
    </citation>
    <scope>NUCLEOTIDE SEQUENCE</scope>
    <source>
        <strain evidence="2">KSR 13</strain>
    </source>
</reference>
<organism evidence="2 3">
    <name type="scientific">Polycladomyces subterraneus</name>
    <dbReference type="NCBI Taxonomy" id="1016997"/>
    <lineage>
        <taxon>Bacteria</taxon>
        <taxon>Bacillati</taxon>
        <taxon>Bacillota</taxon>
        <taxon>Bacilli</taxon>
        <taxon>Bacillales</taxon>
        <taxon>Thermoactinomycetaceae</taxon>
        <taxon>Polycladomyces</taxon>
    </lineage>
</organism>
<dbReference type="EMBL" id="JANRHH010000031">
    <property type="protein sequence ID" value="MDN4593701.1"/>
    <property type="molecule type" value="Genomic_DNA"/>
</dbReference>
<keyword evidence="1" id="KW-1133">Transmembrane helix</keyword>